<evidence type="ECO:0000313" key="3">
    <source>
        <dbReference type="Proteomes" id="UP001302745"/>
    </source>
</evidence>
<protein>
    <submittedName>
        <fullName evidence="2">Uncharacterized protein</fullName>
    </submittedName>
</protein>
<evidence type="ECO:0000256" key="1">
    <source>
        <dbReference type="SAM" id="MobiDB-lite"/>
    </source>
</evidence>
<evidence type="ECO:0000313" key="2">
    <source>
        <dbReference type="EMBL" id="KAK4152771.1"/>
    </source>
</evidence>
<comment type="caution">
    <text evidence="2">The sequence shown here is derived from an EMBL/GenBank/DDBJ whole genome shotgun (WGS) entry which is preliminary data.</text>
</comment>
<reference evidence="2" key="2">
    <citation type="submission" date="2023-05" db="EMBL/GenBank/DDBJ databases">
        <authorList>
            <consortium name="Lawrence Berkeley National Laboratory"/>
            <person name="Steindorff A."/>
            <person name="Hensen N."/>
            <person name="Bonometti L."/>
            <person name="Westerberg I."/>
            <person name="Brannstrom I.O."/>
            <person name="Guillou S."/>
            <person name="Cros-Aarteil S."/>
            <person name="Calhoun S."/>
            <person name="Haridas S."/>
            <person name="Kuo A."/>
            <person name="Mondo S."/>
            <person name="Pangilinan J."/>
            <person name="Riley R."/>
            <person name="Labutti K."/>
            <person name="Andreopoulos B."/>
            <person name="Lipzen A."/>
            <person name="Chen C."/>
            <person name="Yanf M."/>
            <person name="Daum C."/>
            <person name="Ng V."/>
            <person name="Clum A."/>
            <person name="Ohm R."/>
            <person name="Martin F."/>
            <person name="Silar P."/>
            <person name="Natvig D."/>
            <person name="Lalanne C."/>
            <person name="Gautier V."/>
            <person name="Ament-Velasquez S.L."/>
            <person name="Kruys A."/>
            <person name="Hutchinson M.I."/>
            <person name="Powell A.J."/>
            <person name="Barry K."/>
            <person name="Miller A.N."/>
            <person name="Grigoriev I.V."/>
            <person name="Debuchy R."/>
            <person name="Gladieux P."/>
            <person name="Thoren M.H."/>
            <person name="Johannesson H."/>
        </authorList>
    </citation>
    <scope>NUCLEOTIDE SEQUENCE</scope>
    <source>
        <strain evidence="2">CBS 538.74</strain>
    </source>
</reference>
<accession>A0AAN6VL25</accession>
<sequence>MADNRKQSIASTNSSSPTTQQFPAPRVAKPAEPMNPVSPLSPTTIHEDQRESDEW</sequence>
<feature type="region of interest" description="Disordered" evidence="1">
    <location>
        <begin position="1"/>
        <end position="55"/>
    </location>
</feature>
<feature type="compositionally biased region" description="Polar residues" evidence="1">
    <location>
        <begin position="7"/>
        <end position="22"/>
    </location>
</feature>
<keyword evidence="3" id="KW-1185">Reference proteome</keyword>
<name>A0AAN6VL25_9PEZI</name>
<proteinExistence type="predicted"/>
<dbReference type="EMBL" id="MU856962">
    <property type="protein sequence ID" value="KAK4152771.1"/>
    <property type="molecule type" value="Genomic_DNA"/>
</dbReference>
<dbReference type="AlphaFoldDB" id="A0AAN6VL25"/>
<reference evidence="2" key="1">
    <citation type="journal article" date="2023" name="Mol. Phylogenet. Evol.">
        <title>Genome-scale phylogeny and comparative genomics of the fungal order Sordariales.</title>
        <authorList>
            <person name="Hensen N."/>
            <person name="Bonometti L."/>
            <person name="Westerberg I."/>
            <person name="Brannstrom I.O."/>
            <person name="Guillou S."/>
            <person name="Cros-Aarteil S."/>
            <person name="Calhoun S."/>
            <person name="Haridas S."/>
            <person name="Kuo A."/>
            <person name="Mondo S."/>
            <person name="Pangilinan J."/>
            <person name="Riley R."/>
            <person name="LaButti K."/>
            <person name="Andreopoulos B."/>
            <person name="Lipzen A."/>
            <person name="Chen C."/>
            <person name="Yan M."/>
            <person name="Daum C."/>
            <person name="Ng V."/>
            <person name="Clum A."/>
            <person name="Steindorff A."/>
            <person name="Ohm R.A."/>
            <person name="Martin F."/>
            <person name="Silar P."/>
            <person name="Natvig D.O."/>
            <person name="Lalanne C."/>
            <person name="Gautier V."/>
            <person name="Ament-Velasquez S.L."/>
            <person name="Kruys A."/>
            <person name="Hutchinson M.I."/>
            <person name="Powell A.J."/>
            <person name="Barry K."/>
            <person name="Miller A.N."/>
            <person name="Grigoriev I.V."/>
            <person name="Debuchy R."/>
            <person name="Gladieux P."/>
            <person name="Hiltunen Thoren M."/>
            <person name="Johannesson H."/>
        </authorList>
    </citation>
    <scope>NUCLEOTIDE SEQUENCE</scope>
    <source>
        <strain evidence="2">CBS 538.74</strain>
    </source>
</reference>
<feature type="non-terminal residue" evidence="2">
    <location>
        <position position="55"/>
    </location>
</feature>
<dbReference type="Proteomes" id="UP001302745">
    <property type="component" value="Unassembled WGS sequence"/>
</dbReference>
<organism evidence="2 3">
    <name type="scientific">Chaetomidium leptoderma</name>
    <dbReference type="NCBI Taxonomy" id="669021"/>
    <lineage>
        <taxon>Eukaryota</taxon>
        <taxon>Fungi</taxon>
        <taxon>Dikarya</taxon>
        <taxon>Ascomycota</taxon>
        <taxon>Pezizomycotina</taxon>
        <taxon>Sordariomycetes</taxon>
        <taxon>Sordariomycetidae</taxon>
        <taxon>Sordariales</taxon>
        <taxon>Chaetomiaceae</taxon>
        <taxon>Chaetomidium</taxon>
    </lineage>
</organism>
<gene>
    <name evidence="2" type="ORF">C8A00DRAFT_34493</name>
</gene>